<keyword evidence="1" id="KW-0812">Transmembrane</keyword>
<accession>A0AAU7P0M2</accession>
<proteinExistence type="predicted"/>
<organism evidence="3 4">
    <name type="scientific">Methylomarinum roseum</name>
    <dbReference type="NCBI Taxonomy" id="3067653"/>
    <lineage>
        <taxon>Bacteria</taxon>
        <taxon>Pseudomonadati</taxon>
        <taxon>Pseudomonadota</taxon>
        <taxon>Gammaproteobacteria</taxon>
        <taxon>Methylococcales</taxon>
        <taxon>Methylococcaceae</taxon>
        <taxon>Methylomarinum</taxon>
    </lineage>
</organism>
<evidence type="ECO:0000256" key="1">
    <source>
        <dbReference type="SAM" id="Phobius"/>
    </source>
</evidence>
<dbReference type="NCBIfam" id="NF033890">
    <property type="entry name" value="DotM_IcmP_IVB"/>
    <property type="match status" value="1"/>
</dbReference>
<dbReference type="Proteomes" id="UP001225378">
    <property type="component" value="Plasmid unnamed2"/>
</dbReference>
<geneLocation type="plasmid" evidence="3 4">
    <name>unnamed2</name>
</geneLocation>
<dbReference type="Pfam" id="PF23127">
    <property type="entry name" value="DotM_C"/>
    <property type="match status" value="1"/>
</dbReference>
<feature type="transmembrane region" description="Helical" evidence="1">
    <location>
        <begin position="89"/>
        <end position="107"/>
    </location>
</feature>
<keyword evidence="4" id="KW-1185">Reference proteome</keyword>
<keyword evidence="1" id="KW-1133">Transmembrane helix</keyword>
<protein>
    <submittedName>
        <fullName evidence="3">Type IVB secretion system coupling complex protein DotM/IcmP</fullName>
    </submittedName>
</protein>
<sequence>MNDNKGGMDDLMWVCIIIAVLLLVANMYYDAHRAEFNTYLLAINKYQLQFFALFGASDASLVLKKLEWGNPGKYDLNQVIALFRLTGTYTRYPVIAVLLGLLWHSYYRHGVSENYRRVFSMKSLMINNVHEFPCMAPVANRDLLDEPLDSGPWKVARTPLQWVAENNLLLDEHKKPVDKSLIIDSSTGLANIKSPLLSPKKNQLLSLDSEESKWLLIKQLGRSFAGVDDLAIHERILAAAFMAFIAGQKDKGQKLLDQASLSFVEPRSSDEALIIDDSGSKEMISKYIDNESVQYAIKNHSSYVKTWLMALLSAARKKGVLACSQFIWLRPTDRELWYALNQDGGSTAWAEGLGAWSHYKIEDMARMSLHEPQIEFGVSSLEKSIRNSGFLPIK</sequence>
<keyword evidence="1" id="KW-0472">Membrane</keyword>
<feature type="transmembrane region" description="Helical" evidence="1">
    <location>
        <begin position="12"/>
        <end position="29"/>
    </location>
</feature>
<evidence type="ECO:0000259" key="2">
    <source>
        <dbReference type="Pfam" id="PF23127"/>
    </source>
</evidence>
<keyword evidence="3" id="KW-0614">Plasmid</keyword>
<evidence type="ECO:0000313" key="3">
    <source>
        <dbReference type="EMBL" id="XBS22809.1"/>
    </source>
</evidence>
<dbReference type="InterPro" id="IPR049921">
    <property type="entry name" value="DotM-like"/>
</dbReference>
<dbReference type="RefSeq" id="WP_349432845.1">
    <property type="nucleotide sequence ID" value="NZ_CP157744.1"/>
</dbReference>
<dbReference type="AlphaFoldDB" id="A0AAU7P0M2"/>
<reference evidence="3 4" key="1">
    <citation type="journal article" date="2024" name="Microbiology">
        <title>Methylomarinum rosea sp. nov., a novel halophilic methanotrophic bacterium from the hypersaline Lake Elton.</title>
        <authorList>
            <person name="Suleimanov R.Z."/>
            <person name="Oshkin I.Y."/>
            <person name="Danilova O.V."/>
            <person name="Suzina N.E."/>
            <person name="Dedysh S.N."/>
        </authorList>
    </citation>
    <scope>NUCLEOTIDE SEQUENCE [LARGE SCALE GENOMIC DNA]</scope>
    <source>
        <strain evidence="3 4">Ch1-1</strain>
        <plasmid evidence="4">unnamed2</plasmid>
    </source>
</reference>
<name>A0AAU7P0M2_9GAMM</name>
<dbReference type="KEGG" id="mech:Q9L42_021110"/>
<dbReference type="EMBL" id="CP157744">
    <property type="protein sequence ID" value="XBS22809.1"/>
    <property type="molecule type" value="Genomic_DNA"/>
</dbReference>
<gene>
    <name evidence="3" type="primary">icmP</name>
    <name evidence="3" type="ORF">Q9L42_021110</name>
</gene>
<dbReference type="InterPro" id="IPR056464">
    <property type="entry name" value="DotM_C"/>
</dbReference>
<feature type="domain" description="DotM C-terminal cytoplasmic" evidence="2">
    <location>
        <begin position="213"/>
        <end position="383"/>
    </location>
</feature>
<evidence type="ECO:0000313" key="4">
    <source>
        <dbReference type="Proteomes" id="UP001225378"/>
    </source>
</evidence>